<dbReference type="RefSeq" id="WP_093922796.1">
    <property type="nucleotide sequence ID" value="NZ_FOMW01000003.1"/>
</dbReference>
<proteinExistence type="predicted"/>
<dbReference type="SUPFAM" id="SSF54637">
    <property type="entry name" value="Thioesterase/thiol ester dehydrase-isomerase"/>
    <property type="match status" value="1"/>
</dbReference>
<evidence type="ECO:0000313" key="2">
    <source>
        <dbReference type="Proteomes" id="UP000198977"/>
    </source>
</evidence>
<organism evidence="1 2">
    <name type="scientific">Sulfitobacter brevis</name>
    <dbReference type="NCBI Taxonomy" id="74348"/>
    <lineage>
        <taxon>Bacteria</taxon>
        <taxon>Pseudomonadati</taxon>
        <taxon>Pseudomonadota</taxon>
        <taxon>Alphaproteobacteria</taxon>
        <taxon>Rhodobacterales</taxon>
        <taxon>Roseobacteraceae</taxon>
        <taxon>Sulfitobacter</taxon>
    </lineage>
</organism>
<dbReference type="STRING" id="74348.SAMN04488523_103174"/>
<dbReference type="CDD" id="cd00586">
    <property type="entry name" value="4HBT"/>
    <property type="match status" value="1"/>
</dbReference>
<gene>
    <name evidence="1" type="ORF">SAMN04488523_103174</name>
</gene>
<dbReference type="EMBL" id="FOMW01000003">
    <property type="protein sequence ID" value="SFD87283.1"/>
    <property type="molecule type" value="Genomic_DNA"/>
</dbReference>
<dbReference type="Proteomes" id="UP000198977">
    <property type="component" value="Unassembled WGS sequence"/>
</dbReference>
<dbReference type="PANTHER" id="PTHR12475">
    <property type="match status" value="1"/>
</dbReference>
<dbReference type="Gene3D" id="3.10.129.10">
    <property type="entry name" value="Hotdog Thioesterase"/>
    <property type="match status" value="1"/>
</dbReference>
<reference evidence="1 2" key="1">
    <citation type="submission" date="2016-10" db="EMBL/GenBank/DDBJ databases">
        <authorList>
            <person name="de Groot N.N."/>
        </authorList>
    </citation>
    <scope>NUCLEOTIDE SEQUENCE [LARGE SCALE GENOMIC DNA]</scope>
    <source>
        <strain evidence="1 2">DSM 11443</strain>
    </source>
</reference>
<name>A0A1I1W1W8_9RHOB</name>
<accession>A0A1I1W1W8</accession>
<keyword evidence="2" id="KW-1185">Reference proteome</keyword>
<dbReference type="OrthoDB" id="3727779at2"/>
<sequence>MFPFIRMAKDVFLASRQPPLATMTETHVSQHICWPHDLDMWLELNNGRALSLYDLGRTAMAQRVGLIAVLRYEGWGMTMAGTSTRFRRRIRGFERFEMRSRALCWDDKFVYMEQSMWKKNGECASHVMYRAAITDKNGIVAPDRVLAAMGQEIASPEMPAWVRAWCDADATRPWPPMAEPFSHPFAAKA</sequence>
<dbReference type="InterPro" id="IPR029069">
    <property type="entry name" value="HotDog_dom_sf"/>
</dbReference>
<dbReference type="Pfam" id="PF13279">
    <property type="entry name" value="4HBT_2"/>
    <property type="match status" value="1"/>
</dbReference>
<dbReference type="InterPro" id="IPR051490">
    <property type="entry name" value="THEM6_lcsJ_thioesterase"/>
</dbReference>
<dbReference type="AlphaFoldDB" id="A0A1I1W1W8"/>
<dbReference type="PANTHER" id="PTHR12475:SF4">
    <property type="entry name" value="PROTEIN THEM6"/>
    <property type="match status" value="1"/>
</dbReference>
<evidence type="ECO:0000313" key="1">
    <source>
        <dbReference type="EMBL" id="SFD87283.1"/>
    </source>
</evidence>
<protein>
    <submittedName>
        <fullName evidence="1">Acyl-CoA thioesterase FadM</fullName>
    </submittedName>
</protein>